<dbReference type="SUPFAM" id="SSF55729">
    <property type="entry name" value="Acyl-CoA N-acyltransferases (Nat)"/>
    <property type="match status" value="1"/>
</dbReference>
<keyword evidence="10" id="KW-1185">Reference proteome</keyword>
<dbReference type="InterPro" id="IPR000182">
    <property type="entry name" value="GNAT_dom"/>
</dbReference>
<accession>A0A133UTA2</accession>
<dbReference type="Pfam" id="PF13380">
    <property type="entry name" value="CoA_binding_2"/>
    <property type="match status" value="1"/>
</dbReference>
<evidence type="ECO:0000256" key="2">
    <source>
        <dbReference type="ARBA" id="ARBA00012957"/>
    </source>
</evidence>
<protein>
    <recommendedName>
        <fullName evidence="2">acetate--CoA ligase (ADP-forming)</fullName>
        <ecNumber evidence="2">6.2.1.13</ecNumber>
    </recommendedName>
</protein>
<dbReference type="PANTHER" id="PTHR43334:SF1">
    <property type="entry name" value="3-HYDROXYPROPIONATE--COA LIGASE [ADP-FORMING]"/>
    <property type="match status" value="1"/>
</dbReference>
<dbReference type="InterPro" id="IPR003781">
    <property type="entry name" value="CoA-bd"/>
</dbReference>
<dbReference type="GO" id="GO:0043758">
    <property type="term" value="F:acetate-CoA ligase (ADP-forming) activity"/>
    <property type="evidence" value="ECO:0007669"/>
    <property type="project" value="UniProtKB-EC"/>
</dbReference>
<evidence type="ECO:0000313" key="9">
    <source>
        <dbReference type="EMBL" id="KXA97370.1"/>
    </source>
</evidence>
<dbReference type="InterPro" id="IPR013815">
    <property type="entry name" value="ATP_grasp_subdomain_1"/>
</dbReference>
<sequence>MTVRNLDKIFEPENIALVGASERKGSVGRTLTQNLINRPQGETFLINPNRDKVLETECYSTVREITETVDLAVIATPAKTVLEIVDDCGSADIPGIIIISAGFSEIGPPGKKLEKKIEKIGKEYGLRILGPNCLGIIKPSSNLNASMVDLMPNPGGITFLSQRGGLGAATLELAIAYQFGFNSFVSTGNMVDIDFGDLLDYFGRDPETESILMYIENIKNAEKFMSASRSFARSKPIMAVKSGKHKESSHLIAPRDGIKVGLDEVYDGAFKRAGITRVETMNDLFSCSETLAKEGLPRGSRLGIVTNAGGTEVMAVDALIDHRGEIASFDEETIEKLDEALPADARPKNPVDIGRIATPEHYREAVEICLEDNNSDGILCIYAPMGLLDPVKTAEAIVDLKESADKPMLACWMGGERTGKGRHILRKNGFSVQYTAEESVKDFMYLNQYAKNLERLLETPEESPIDRSPPKYHIKAMIERIAKDGREILTEVESKKILRTYGIPCPEIHVVRSVDEAVKNASKIGYPVVLKVHSRDIVRKSEAGGVALNLCNQQAVRKAYEKITKNVKEACPDSEIEGVTVQKMSVNEGIEMFLGCKKDPIFGSVLIFGEGGIKYDFDDVSVGFPPLNQNLAQRLMQDTKIYSQLKNEWESSDIAKKLEEYLVRLSKLVIDFPEIAKLNINPFIKTGTEFLALDAQVKIDKGLALGSPEPNEHLVIEPYPRKYIEEWTMNNEQTVTIRPIRPEDEPLAFEFFDTFSEETARSRFFRPIRKFTHEDMVKFTNIDYRREIGLVAVLNEGKEEKIIGMSSLSIDPEEDSGEIAVVVGDPWQRFGLGEKLVDSIIGVAKDKGVGYVRGMVLENNYPMLNLLGKLGFELKEREEDIVEGIFKLS</sequence>
<dbReference type="InterPro" id="IPR016102">
    <property type="entry name" value="Succinyl-CoA_synth-like"/>
</dbReference>
<evidence type="ECO:0000313" key="10">
    <source>
        <dbReference type="Proteomes" id="UP000070414"/>
    </source>
</evidence>
<feature type="domain" description="ATP-grasp" evidence="7">
    <location>
        <begin position="495"/>
        <end position="531"/>
    </location>
</feature>
<evidence type="ECO:0000256" key="5">
    <source>
        <dbReference type="ARBA" id="ARBA00022840"/>
    </source>
</evidence>
<name>A0A133UTA2_9EURY</name>
<keyword evidence="5 6" id="KW-0067">ATP-binding</keyword>
<dbReference type="Gene3D" id="3.30.470.20">
    <property type="entry name" value="ATP-grasp fold, B domain"/>
    <property type="match status" value="1"/>
</dbReference>
<dbReference type="AlphaFoldDB" id="A0A133UTA2"/>
<dbReference type="FunFam" id="3.30.1490.20:FF:000020">
    <property type="entry name" value="Protein lysine acetyltransferase"/>
    <property type="match status" value="1"/>
</dbReference>
<dbReference type="InterPro" id="IPR051538">
    <property type="entry name" value="Acyl-CoA_Synth/Transferase"/>
</dbReference>
<dbReference type="EC" id="6.2.1.13" evidence="2"/>
<evidence type="ECO:0000256" key="6">
    <source>
        <dbReference type="PROSITE-ProRule" id="PRU00409"/>
    </source>
</evidence>
<evidence type="ECO:0000256" key="1">
    <source>
        <dbReference type="ARBA" id="ARBA00001619"/>
    </source>
</evidence>
<comment type="caution">
    <text evidence="9">The sequence shown here is derived from an EMBL/GenBank/DDBJ whole genome shotgun (WGS) entry which is preliminary data.</text>
</comment>
<evidence type="ECO:0000259" key="8">
    <source>
        <dbReference type="PROSITE" id="PS51186"/>
    </source>
</evidence>
<dbReference type="Pfam" id="PF13607">
    <property type="entry name" value="Succ_CoA_lig"/>
    <property type="match status" value="1"/>
</dbReference>
<dbReference type="SUPFAM" id="SSF52210">
    <property type="entry name" value="Succinyl-CoA synthetase domains"/>
    <property type="match status" value="2"/>
</dbReference>
<dbReference type="PROSITE" id="PS51186">
    <property type="entry name" value="GNAT"/>
    <property type="match status" value="1"/>
</dbReference>
<dbReference type="SUPFAM" id="SSF51735">
    <property type="entry name" value="NAD(P)-binding Rossmann-fold domains"/>
    <property type="match status" value="1"/>
</dbReference>
<dbReference type="InterPro" id="IPR016181">
    <property type="entry name" value="Acyl_CoA_acyltransferase"/>
</dbReference>
<dbReference type="SMART" id="SM00881">
    <property type="entry name" value="CoA_binding"/>
    <property type="match status" value="1"/>
</dbReference>
<dbReference type="EMBL" id="LHXS01000015">
    <property type="protein sequence ID" value="KXA97370.1"/>
    <property type="molecule type" value="Genomic_DNA"/>
</dbReference>
<gene>
    <name evidence="9" type="ORF">AKJ38_01370</name>
</gene>
<dbReference type="Pfam" id="PF13302">
    <property type="entry name" value="Acetyltransf_3"/>
    <property type="match status" value="1"/>
</dbReference>
<dbReference type="CDD" id="cd04301">
    <property type="entry name" value="NAT_SF"/>
    <property type="match status" value="1"/>
</dbReference>
<evidence type="ECO:0000256" key="4">
    <source>
        <dbReference type="ARBA" id="ARBA00022741"/>
    </source>
</evidence>
<dbReference type="Proteomes" id="UP000070414">
    <property type="component" value="Unassembled WGS sequence"/>
</dbReference>
<evidence type="ECO:0000256" key="3">
    <source>
        <dbReference type="ARBA" id="ARBA00022598"/>
    </source>
</evidence>
<dbReference type="SUPFAM" id="SSF56059">
    <property type="entry name" value="Glutathione synthetase ATP-binding domain-like"/>
    <property type="match status" value="1"/>
</dbReference>
<keyword evidence="4 6" id="KW-0547">Nucleotide-binding</keyword>
<dbReference type="Gene3D" id="3.40.50.720">
    <property type="entry name" value="NAD(P)-binding Rossmann-like Domain"/>
    <property type="match status" value="1"/>
</dbReference>
<dbReference type="PROSITE" id="PS50975">
    <property type="entry name" value="ATP_GRASP"/>
    <property type="match status" value="1"/>
</dbReference>
<dbReference type="InterPro" id="IPR032875">
    <property type="entry name" value="Succ_CoA_lig_flav_dom"/>
</dbReference>
<feature type="domain" description="N-acetyltransferase" evidence="8">
    <location>
        <begin position="735"/>
        <end position="889"/>
    </location>
</feature>
<comment type="catalytic activity">
    <reaction evidence="1">
        <text>acetate + ATP + CoA = acetyl-CoA + ADP + phosphate</text>
        <dbReference type="Rhea" id="RHEA:15081"/>
        <dbReference type="ChEBI" id="CHEBI:30089"/>
        <dbReference type="ChEBI" id="CHEBI:30616"/>
        <dbReference type="ChEBI" id="CHEBI:43474"/>
        <dbReference type="ChEBI" id="CHEBI:57287"/>
        <dbReference type="ChEBI" id="CHEBI:57288"/>
        <dbReference type="ChEBI" id="CHEBI:456216"/>
        <dbReference type="EC" id="6.2.1.13"/>
    </reaction>
</comment>
<dbReference type="InterPro" id="IPR011761">
    <property type="entry name" value="ATP-grasp"/>
</dbReference>
<dbReference type="GO" id="GO:0005524">
    <property type="term" value="F:ATP binding"/>
    <property type="evidence" value="ECO:0007669"/>
    <property type="project" value="UniProtKB-UniRule"/>
</dbReference>
<dbReference type="Gene3D" id="3.40.50.261">
    <property type="entry name" value="Succinyl-CoA synthetase domains"/>
    <property type="match status" value="2"/>
</dbReference>
<dbReference type="GO" id="GO:0046872">
    <property type="term" value="F:metal ion binding"/>
    <property type="evidence" value="ECO:0007669"/>
    <property type="project" value="InterPro"/>
</dbReference>
<dbReference type="GO" id="GO:0016747">
    <property type="term" value="F:acyltransferase activity, transferring groups other than amino-acyl groups"/>
    <property type="evidence" value="ECO:0007669"/>
    <property type="project" value="InterPro"/>
</dbReference>
<dbReference type="InterPro" id="IPR036291">
    <property type="entry name" value="NAD(P)-bd_dom_sf"/>
</dbReference>
<organism evidence="9 10">
    <name type="scientific">candidate division MSBL1 archaeon SCGC-AAA259I14</name>
    <dbReference type="NCBI Taxonomy" id="1698268"/>
    <lineage>
        <taxon>Archaea</taxon>
        <taxon>Methanobacteriati</taxon>
        <taxon>Methanobacteriota</taxon>
        <taxon>candidate division MSBL1</taxon>
    </lineage>
</organism>
<dbReference type="Gene3D" id="3.30.1490.20">
    <property type="entry name" value="ATP-grasp fold, A domain"/>
    <property type="match status" value="1"/>
</dbReference>
<evidence type="ECO:0000259" key="7">
    <source>
        <dbReference type="PROSITE" id="PS50975"/>
    </source>
</evidence>
<dbReference type="Gene3D" id="3.40.630.30">
    <property type="match status" value="1"/>
</dbReference>
<dbReference type="Pfam" id="PF13549">
    <property type="entry name" value="ATP-grasp_5"/>
    <property type="match status" value="1"/>
</dbReference>
<reference evidence="9 10" key="1">
    <citation type="journal article" date="2016" name="Sci. Rep.">
        <title>Metabolic traits of an uncultured archaeal lineage -MSBL1- from brine pools of the Red Sea.</title>
        <authorList>
            <person name="Mwirichia R."/>
            <person name="Alam I."/>
            <person name="Rashid M."/>
            <person name="Vinu M."/>
            <person name="Ba-Alawi W."/>
            <person name="Anthony Kamau A."/>
            <person name="Kamanda Ngugi D."/>
            <person name="Goker M."/>
            <person name="Klenk H.P."/>
            <person name="Bajic V."/>
            <person name="Stingl U."/>
        </authorList>
    </citation>
    <scope>NUCLEOTIDE SEQUENCE [LARGE SCALE GENOMIC DNA]</scope>
    <source>
        <strain evidence="9">SCGC-AAA259I14</strain>
    </source>
</reference>
<dbReference type="PANTHER" id="PTHR43334">
    <property type="entry name" value="ACETATE--COA LIGASE [ADP-FORMING]"/>
    <property type="match status" value="1"/>
</dbReference>
<proteinExistence type="predicted"/>
<keyword evidence="3" id="KW-0436">Ligase</keyword>
<dbReference type="PATRIC" id="fig|1698268.3.peg.242"/>